<sequence>MLIRRAEMDGQTQADVRISGGRIVAIGLLAPVDGERVIEAAGGALLPGLHDHHIHCAALAVARESVACGPPDVLDEEGLAAALARPGAGWLRGIGYHESVAGMLDAARLDRWAGARPVRVQHRSGRMWFLNSAAMALLLGDGPSPPGLDRASGQLFDADPWLRDRLGSVPPDFAAIGAELAAMGVTGVTDMSPANDGAMAAHFAGEHRAGHLPQRVVLAGTLGLSDAPPPSGIEIGPAKLHLHEQALPDFDDCVAFLRGGHDRGRVAAIHCTTQTELVFALAALGEAGVMPGDRIEHAGVTPDTLLADMARMGLQAVSQPHFIAERGDRYLTDVDARDRPFLYRLGAFVRAGVVLAGGSDAPFGSADPWAAMRAAVSRRTAADALVGVDEALTPEQARDLFLADPVDLSRVRRVEVGAAADLCLLDRGWDDARTRLNAGDVRLTMIGGSIVHEGVDQAPVECRSSADPAA</sequence>
<organism evidence="2 3">
    <name type="scientific">Sphingobium terrigena</name>
    <dbReference type="NCBI Taxonomy" id="2304063"/>
    <lineage>
        <taxon>Bacteria</taxon>
        <taxon>Pseudomonadati</taxon>
        <taxon>Pseudomonadota</taxon>
        <taxon>Alphaproteobacteria</taxon>
        <taxon>Sphingomonadales</taxon>
        <taxon>Sphingomonadaceae</taxon>
        <taxon>Sphingobium</taxon>
    </lineage>
</organism>
<name>A0A418YVK3_9SPHN</name>
<dbReference type="SUPFAM" id="SSF51338">
    <property type="entry name" value="Composite domain of metallo-dependent hydrolases"/>
    <property type="match status" value="1"/>
</dbReference>
<reference evidence="2 3" key="1">
    <citation type="submission" date="2018-08" db="EMBL/GenBank/DDBJ databases">
        <title>Sphingobium sp. EO9.</title>
        <authorList>
            <person name="Park Y."/>
            <person name="Kim K.H."/>
            <person name="Jeon C.O."/>
        </authorList>
    </citation>
    <scope>NUCLEOTIDE SEQUENCE [LARGE SCALE GENOMIC DNA]</scope>
    <source>
        <strain evidence="2 3">EO9</strain>
    </source>
</reference>
<protein>
    <submittedName>
        <fullName evidence="2">Hydrolase</fullName>
    </submittedName>
</protein>
<evidence type="ECO:0000313" key="2">
    <source>
        <dbReference type="EMBL" id="RJG56268.1"/>
    </source>
</evidence>
<dbReference type="RefSeq" id="WP_119744602.1">
    <property type="nucleotide sequence ID" value="NZ_QVRA01000004.1"/>
</dbReference>
<comment type="caution">
    <text evidence="2">The sequence shown here is derived from an EMBL/GenBank/DDBJ whole genome shotgun (WGS) entry which is preliminary data.</text>
</comment>
<dbReference type="InterPro" id="IPR013108">
    <property type="entry name" value="Amidohydro_3"/>
</dbReference>
<dbReference type="GO" id="GO:0016810">
    <property type="term" value="F:hydrolase activity, acting on carbon-nitrogen (but not peptide) bonds"/>
    <property type="evidence" value="ECO:0007669"/>
    <property type="project" value="InterPro"/>
</dbReference>
<dbReference type="AlphaFoldDB" id="A0A418YVK3"/>
<dbReference type="Pfam" id="PF07969">
    <property type="entry name" value="Amidohydro_3"/>
    <property type="match status" value="1"/>
</dbReference>
<dbReference type="PANTHER" id="PTHR22642:SF2">
    <property type="entry name" value="PROTEIN LONG AFTER FAR-RED 3"/>
    <property type="match status" value="1"/>
</dbReference>
<dbReference type="Gene3D" id="3.20.20.140">
    <property type="entry name" value="Metal-dependent hydrolases"/>
    <property type="match status" value="1"/>
</dbReference>
<evidence type="ECO:0000313" key="3">
    <source>
        <dbReference type="Proteomes" id="UP000283469"/>
    </source>
</evidence>
<dbReference type="SUPFAM" id="SSF51556">
    <property type="entry name" value="Metallo-dependent hydrolases"/>
    <property type="match status" value="1"/>
</dbReference>
<feature type="domain" description="Amidohydrolase 3" evidence="1">
    <location>
        <begin position="36"/>
        <end position="452"/>
    </location>
</feature>
<dbReference type="EMBL" id="QVRA01000004">
    <property type="protein sequence ID" value="RJG56268.1"/>
    <property type="molecule type" value="Genomic_DNA"/>
</dbReference>
<proteinExistence type="predicted"/>
<gene>
    <name evidence="2" type="ORF">D0Z70_06375</name>
</gene>
<dbReference type="InterPro" id="IPR032466">
    <property type="entry name" value="Metal_Hydrolase"/>
</dbReference>
<dbReference type="Gene3D" id="3.10.310.70">
    <property type="match status" value="1"/>
</dbReference>
<dbReference type="PANTHER" id="PTHR22642">
    <property type="entry name" value="IMIDAZOLONEPROPIONASE"/>
    <property type="match status" value="1"/>
</dbReference>
<keyword evidence="3" id="KW-1185">Reference proteome</keyword>
<keyword evidence="2" id="KW-0378">Hydrolase</keyword>
<dbReference type="Gene3D" id="2.30.40.10">
    <property type="entry name" value="Urease, subunit C, domain 1"/>
    <property type="match status" value="1"/>
</dbReference>
<dbReference type="InterPro" id="IPR011059">
    <property type="entry name" value="Metal-dep_hydrolase_composite"/>
</dbReference>
<dbReference type="Proteomes" id="UP000283469">
    <property type="component" value="Unassembled WGS sequence"/>
</dbReference>
<dbReference type="OrthoDB" id="9811399at2"/>
<accession>A0A418YVK3</accession>
<evidence type="ECO:0000259" key="1">
    <source>
        <dbReference type="Pfam" id="PF07969"/>
    </source>
</evidence>